<name>A0A238UF45_9FLAO</name>
<dbReference type="KEGG" id="tje:TJEJU_4100"/>
<evidence type="ECO:0000313" key="1">
    <source>
        <dbReference type="EMBL" id="SNR17722.1"/>
    </source>
</evidence>
<protein>
    <submittedName>
        <fullName evidence="1">Uncharacterized protein</fullName>
    </submittedName>
</protein>
<keyword evidence="2" id="KW-1185">Reference proteome</keyword>
<dbReference type="OrthoDB" id="1412468at2"/>
<evidence type="ECO:0000313" key="2">
    <source>
        <dbReference type="Proteomes" id="UP000215214"/>
    </source>
</evidence>
<dbReference type="RefSeq" id="WP_095074910.1">
    <property type="nucleotide sequence ID" value="NZ_LT899436.1"/>
</dbReference>
<dbReference type="Proteomes" id="UP000215214">
    <property type="component" value="Chromosome TJEJU"/>
</dbReference>
<reference evidence="1 2" key="1">
    <citation type="submission" date="2017-07" db="EMBL/GenBank/DDBJ databases">
        <authorList>
            <person name="Sun Z.S."/>
            <person name="Albrecht U."/>
            <person name="Echele G."/>
            <person name="Lee C.C."/>
        </authorList>
    </citation>
    <scope>NUCLEOTIDE SEQUENCE [LARGE SCALE GENOMIC DNA]</scope>
    <source>
        <strain evidence="2">type strain: KCTC 22618</strain>
    </source>
</reference>
<organism evidence="1 2">
    <name type="scientific">Tenacibaculum jejuense</name>
    <dbReference type="NCBI Taxonomy" id="584609"/>
    <lineage>
        <taxon>Bacteria</taxon>
        <taxon>Pseudomonadati</taxon>
        <taxon>Bacteroidota</taxon>
        <taxon>Flavobacteriia</taxon>
        <taxon>Flavobacteriales</taxon>
        <taxon>Flavobacteriaceae</taxon>
        <taxon>Tenacibaculum</taxon>
    </lineage>
</organism>
<dbReference type="EMBL" id="LT899436">
    <property type="protein sequence ID" value="SNR17722.1"/>
    <property type="molecule type" value="Genomic_DNA"/>
</dbReference>
<accession>A0A238UF45</accession>
<dbReference type="AlphaFoldDB" id="A0A238UF45"/>
<sequence length="242" mass="26992">MKKSKEELKSYFEKGDKPTQAQYADLIDSFIDEKQPLGEANRTFNINENGEINLVSQQSNWTQSDATQPDYIKNKPELEKLIKVPTRNYVLKSHERKTTNGDTYECKVPLVKMYGATEPKTSSYFMSADFQVTGKTNPGGEIAIEFVATTEDGTVITEKIGLPKDNITDVGGRNYLERISGFSSFFGDALLRSLTCNLIIDVPDTPRVLVSNIYFGSGNVAVDWQPAFEDSVSNTSRSPITM</sequence>
<gene>
    <name evidence="1" type="ORF">TJEJU_4100</name>
</gene>
<proteinExistence type="predicted"/>